<comment type="similarity">
    <text evidence="1 4 5">Belongs to the universal ribosomal protein uL15 family.</text>
</comment>
<dbReference type="Gene3D" id="3.100.10.10">
    <property type="match status" value="1"/>
</dbReference>
<accession>A6GCG1</accession>
<dbReference type="RefSeq" id="WP_006974402.1">
    <property type="nucleotide sequence ID" value="NZ_ABCS01000065.1"/>
</dbReference>
<evidence type="ECO:0000256" key="1">
    <source>
        <dbReference type="ARBA" id="ARBA00007320"/>
    </source>
</evidence>
<keyword evidence="3 4" id="KW-0687">Ribonucleoprotein</keyword>
<evidence type="ECO:0000256" key="2">
    <source>
        <dbReference type="ARBA" id="ARBA00022980"/>
    </source>
</evidence>
<protein>
    <recommendedName>
        <fullName evidence="4">Large ribosomal subunit protein uL15</fullName>
    </recommendedName>
</protein>
<feature type="compositionally biased region" description="Gly residues" evidence="6">
    <location>
        <begin position="23"/>
        <end position="37"/>
    </location>
</feature>
<evidence type="ECO:0000256" key="5">
    <source>
        <dbReference type="RuleBase" id="RU003888"/>
    </source>
</evidence>
<evidence type="ECO:0000256" key="3">
    <source>
        <dbReference type="ARBA" id="ARBA00023274"/>
    </source>
</evidence>
<dbReference type="Pfam" id="PF00828">
    <property type="entry name" value="Ribosomal_L27A"/>
    <property type="match status" value="1"/>
</dbReference>
<evidence type="ECO:0000313" key="9">
    <source>
        <dbReference type="Proteomes" id="UP000005801"/>
    </source>
</evidence>
<dbReference type="PROSITE" id="PS00475">
    <property type="entry name" value="RIBOSOMAL_L15"/>
    <property type="match status" value="1"/>
</dbReference>
<evidence type="ECO:0000313" key="8">
    <source>
        <dbReference type="EMBL" id="EDM76418.1"/>
    </source>
</evidence>
<proteinExistence type="inferred from homology"/>
<comment type="subunit">
    <text evidence="4">Part of the 50S ribosomal subunit.</text>
</comment>
<dbReference type="Proteomes" id="UP000005801">
    <property type="component" value="Unassembled WGS sequence"/>
</dbReference>
<evidence type="ECO:0000256" key="6">
    <source>
        <dbReference type="SAM" id="MobiDB-lite"/>
    </source>
</evidence>
<sequence>MGTELHNLKPPAGARKRKKRVGRGPGSGNGKTSGRGMKGQRARNTVRLSFEGGQNPIHRRVPKRGFTNIYRVEVHGVNVGRLDQLPEGTEVTPELLHDKGMVPKKATIIKVLGDGELTKKLTIKVHRISGSAKNKVEAVGGTVELISAKPAQEGESGESGDAPAASE</sequence>
<comment type="function">
    <text evidence="4">Binds to the 23S rRNA.</text>
</comment>
<dbReference type="InterPro" id="IPR001196">
    <property type="entry name" value="Ribosomal_uL15_CS"/>
</dbReference>
<feature type="domain" description="Large ribosomal subunit protein uL15/eL18" evidence="7">
    <location>
        <begin position="77"/>
        <end position="144"/>
    </location>
</feature>
<dbReference type="HAMAP" id="MF_01341">
    <property type="entry name" value="Ribosomal_uL15"/>
    <property type="match status" value="1"/>
</dbReference>
<name>A6GCG1_9BACT</name>
<keyword evidence="4" id="KW-0694">RNA-binding</keyword>
<keyword evidence="2 4" id="KW-0689">Ribosomal protein</keyword>
<evidence type="ECO:0000259" key="7">
    <source>
        <dbReference type="Pfam" id="PF00828"/>
    </source>
</evidence>
<dbReference type="eggNOG" id="COG0200">
    <property type="taxonomic scope" value="Bacteria"/>
</dbReference>
<feature type="region of interest" description="Disordered" evidence="6">
    <location>
        <begin position="146"/>
        <end position="167"/>
    </location>
</feature>
<feature type="region of interest" description="Disordered" evidence="6">
    <location>
        <begin position="1"/>
        <end position="42"/>
    </location>
</feature>
<dbReference type="AlphaFoldDB" id="A6GCG1"/>
<gene>
    <name evidence="4 8" type="primary">rplO</name>
    <name evidence="8" type="ORF">PPSIR1_23834</name>
</gene>
<dbReference type="PANTHER" id="PTHR12934:SF11">
    <property type="entry name" value="LARGE RIBOSOMAL SUBUNIT PROTEIN UL15M"/>
    <property type="match status" value="1"/>
</dbReference>
<dbReference type="GO" id="GO:0003735">
    <property type="term" value="F:structural constituent of ribosome"/>
    <property type="evidence" value="ECO:0007669"/>
    <property type="project" value="InterPro"/>
</dbReference>
<evidence type="ECO:0000256" key="4">
    <source>
        <dbReference type="HAMAP-Rule" id="MF_01341"/>
    </source>
</evidence>
<reference evidence="8 9" key="1">
    <citation type="submission" date="2007-06" db="EMBL/GenBank/DDBJ databases">
        <authorList>
            <person name="Shimkets L."/>
            <person name="Ferriera S."/>
            <person name="Johnson J."/>
            <person name="Kravitz S."/>
            <person name="Beeson K."/>
            <person name="Sutton G."/>
            <person name="Rogers Y.-H."/>
            <person name="Friedman R."/>
            <person name="Frazier M."/>
            <person name="Venter J.C."/>
        </authorList>
    </citation>
    <scope>NUCLEOTIDE SEQUENCE [LARGE SCALE GENOMIC DNA]</scope>
    <source>
        <strain evidence="8 9">SIR-1</strain>
    </source>
</reference>
<dbReference type="InterPro" id="IPR030878">
    <property type="entry name" value="Ribosomal_uL15"/>
</dbReference>
<dbReference type="InterPro" id="IPR005749">
    <property type="entry name" value="Ribosomal_uL15_bac-type"/>
</dbReference>
<dbReference type="InterPro" id="IPR021131">
    <property type="entry name" value="Ribosomal_uL15/eL18"/>
</dbReference>
<keyword evidence="4" id="KW-0699">rRNA-binding</keyword>
<dbReference type="OrthoDB" id="9810293at2"/>
<dbReference type="STRING" id="391625.PPSIR1_23834"/>
<dbReference type="InterPro" id="IPR036227">
    <property type="entry name" value="Ribosomal_uL15/eL18_sf"/>
</dbReference>
<dbReference type="GO" id="GO:0006412">
    <property type="term" value="P:translation"/>
    <property type="evidence" value="ECO:0007669"/>
    <property type="project" value="UniProtKB-UniRule"/>
</dbReference>
<dbReference type="SUPFAM" id="SSF52080">
    <property type="entry name" value="Ribosomal proteins L15p and L18e"/>
    <property type="match status" value="1"/>
</dbReference>
<dbReference type="PANTHER" id="PTHR12934">
    <property type="entry name" value="50S RIBOSOMAL PROTEIN L15"/>
    <property type="match status" value="1"/>
</dbReference>
<keyword evidence="9" id="KW-1185">Reference proteome</keyword>
<comment type="caution">
    <text evidence="8">The sequence shown here is derived from an EMBL/GenBank/DDBJ whole genome shotgun (WGS) entry which is preliminary data.</text>
</comment>
<dbReference type="GO" id="GO:0022625">
    <property type="term" value="C:cytosolic large ribosomal subunit"/>
    <property type="evidence" value="ECO:0007669"/>
    <property type="project" value="TreeGrafter"/>
</dbReference>
<dbReference type="NCBIfam" id="TIGR01071">
    <property type="entry name" value="rplO_bact"/>
    <property type="match status" value="1"/>
</dbReference>
<organism evidence="8 9">
    <name type="scientific">Plesiocystis pacifica SIR-1</name>
    <dbReference type="NCBI Taxonomy" id="391625"/>
    <lineage>
        <taxon>Bacteria</taxon>
        <taxon>Pseudomonadati</taxon>
        <taxon>Myxococcota</taxon>
        <taxon>Polyangia</taxon>
        <taxon>Nannocystales</taxon>
        <taxon>Nannocystaceae</taxon>
        <taxon>Plesiocystis</taxon>
    </lineage>
</organism>
<dbReference type="EMBL" id="ABCS01000065">
    <property type="protein sequence ID" value="EDM76418.1"/>
    <property type="molecule type" value="Genomic_DNA"/>
</dbReference>
<dbReference type="GO" id="GO:0019843">
    <property type="term" value="F:rRNA binding"/>
    <property type="evidence" value="ECO:0007669"/>
    <property type="project" value="UniProtKB-UniRule"/>
</dbReference>